<dbReference type="HOGENOM" id="CLU_060077_2_0_4"/>
<dbReference type="PRINTS" id="PR00040">
    <property type="entry name" value="HTHMERR"/>
</dbReference>
<gene>
    <name evidence="3" type="ordered locus">Daro_2256</name>
</gene>
<name>Q47DT8_DECAR</name>
<protein>
    <submittedName>
        <fullName evidence="3">Transcriptional regulator, MerR family</fullName>
    </submittedName>
</protein>
<dbReference type="eggNOG" id="COG0789">
    <property type="taxonomic scope" value="Bacteria"/>
</dbReference>
<dbReference type="GO" id="GO:0003677">
    <property type="term" value="F:DNA binding"/>
    <property type="evidence" value="ECO:0007669"/>
    <property type="project" value="UniProtKB-KW"/>
</dbReference>
<dbReference type="Pfam" id="PF13411">
    <property type="entry name" value="MerR_1"/>
    <property type="match status" value="1"/>
</dbReference>
<dbReference type="InterPro" id="IPR011791">
    <property type="entry name" value="CadR-PbrR"/>
</dbReference>
<dbReference type="STRING" id="159087.Daro_2256"/>
<organism evidence="3">
    <name type="scientific">Dechloromonas aromatica (strain RCB)</name>
    <dbReference type="NCBI Taxonomy" id="159087"/>
    <lineage>
        <taxon>Bacteria</taxon>
        <taxon>Pseudomonadati</taxon>
        <taxon>Pseudomonadota</taxon>
        <taxon>Betaproteobacteria</taxon>
        <taxon>Rhodocyclales</taxon>
        <taxon>Azonexaceae</taxon>
        <taxon>Dechloromonas</taxon>
    </lineage>
</organism>
<dbReference type="SMART" id="SM00422">
    <property type="entry name" value="HTH_MERR"/>
    <property type="match status" value="1"/>
</dbReference>
<dbReference type="GO" id="GO:0046872">
    <property type="term" value="F:metal ion binding"/>
    <property type="evidence" value="ECO:0007669"/>
    <property type="project" value="InterPro"/>
</dbReference>
<dbReference type="InterPro" id="IPR047057">
    <property type="entry name" value="MerR_fam"/>
</dbReference>
<dbReference type="NCBIfam" id="TIGR02047">
    <property type="entry name" value="CadR-PbrR"/>
    <property type="match status" value="1"/>
</dbReference>
<accession>Q47DT8</accession>
<proteinExistence type="predicted"/>
<dbReference type="GO" id="GO:0003700">
    <property type="term" value="F:DNA-binding transcription factor activity"/>
    <property type="evidence" value="ECO:0007669"/>
    <property type="project" value="InterPro"/>
</dbReference>
<dbReference type="InterPro" id="IPR009061">
    <property type="entry name" value="DNA-bd_dom_put_sf"/>
</dbReference>
<dbReference type="Gene3D" id="1.10.1660.10">
    <property type="match status" value="1"/>
</dbReference>
<evidence type="ECO:0000259" key="2">
    <source>
        <dbReference type="PROSITE" id="PS50937"/>
    </source>
</evidence>
<dbReference type="GO" id="GO:0045893">
    <property type="term" value="P:positive regulation of DNA-templated transcription"/>
    <property type="evidence" value="ECO:0007669"/>
    <property type="project" value="InterPro"/>
</dbReference>
<dbReference type="SUPFAM" id="SSF46955">
    <property type="entry name" value="Putative DNA-binding domain"/>
    <property type="match status" value="1"/>
</dbReference>
<dbReference type="AlphaFoldDB" id="Q47DT8"/>
<dbReference type="CDD" id="cd04784">
    <property type="entry name" value="HTH_CadR-PbrR"/>
    <property type="match status" value="1"/>
</dbReference>
<dbReference type="PANTHER" id="PTHR30204">
    <property type="entry name" value="REDOX-CYCLING DRUG-SENSING TRANSCRIPTIONAL ACTIVATOR SOXR"/>
    <property type="match status" value="1"/>
</dbReference>
<sequence>MMKIGELAQASQCTVETVRYYEKEGLLPIPARTEGNYRSYGNPHVERLRFIRNCRALGMTHQEIHTLLGLMDQPASDCGAVNELLDEHITHVDVRITELTQLKHQLSELRQSCQIKQDVSTCGILQGLASMETEARRDRHTHLG</sequence>
<evidence type="ECO:0000256" key="1">
    <source>
        <dbReference type="ARBA" id="ARBA00023125"/>
    </source>
</evidence>
<reference evidence="3" key="1">
    <citation type="submission" date="2005-08" db="EMBL/GenBank/DDBJ databases">
        <title>Complete sequence of Dechloromonas aromatica RCB.</title>
        <authorList>
            <person name="Salinero K.K."/>
            <person name="Copeland A."/>
            <person name="Lucas S."/>
            <person name="Lapidus A."/>
            <person name="Barry K."/>
            <person name="Detter J.C."/>
            <person name="Glavina T."/>
            <person name="Hammon N."/>
            <person name="Israni S."/>
            <person name="Pitluck S."/>
            <person name="Di Bartolo G."/>
            <person name="Trong S."/>
            <person name="Schmutz J."/>
            <person name="Larimer F."/>
            <person name="Land M."/>
            <person name="Ivanova N."/>
            <person name="Richardson P."/>
        </authorList>
    </citation>
    <scope>NUCLEOTIDE SEQUENCE</scope>
    <source>
        <strain evidence="3">RCB</strain>
    </source>
</reference>
<keyword evidence="1" id="KW-0238">DNA-binding</keyword>
<dbReference type="PROSITE" id="PS50937">
    <property type="entry name" value="HTH_MERR_2"/>
    <property type="match status" value="1"/>
</dbReference>
<dbReference type="InterPro" id="IPR000551">
    <property type="entry name" value="MerR-type_HTH_dom"/>
</dbReference>
<dbReference type="KEGG" id="dar:Daro_2256"/>
<dbReference type="EMBL" id="CP000089">
    <property type="protein sequence ID" value="AAZ46993.1"/>
    <property type="molecule type" value="Genomic_DNA"/>
</dbReference>
<evidence type="ECO:0000313" key="3">
    <source>
        <dbReference type="EMBL" id="AAZ46993.1"/>
    </source>
</evidence>
<dbReference type="PROSITE" id="PS00552">
    <property type="entry name" value="HTH_MERR_1"/>
    <property type="match status" value="1"/>
</dbReference>
<dbReference type="PANTHER" id="PTHR30204:SF92">
    <property type="entry name" value="HTH-TYPE TRANSCRIPTIONAL REGULATOR ZNTR"/>
    <property type="match status" value="1"/>
</dbReference>
<feature type="domain" description="HTH merR-type" evidence="2">
    <location>
        <begin position="1"/>
        <end position="70"/>
    </location>
</feature>